<keyword evidence="4 7" id="KW-0547">Nucleotide-binding</keyword>
<keyword evidence="3 7" id="KW-0436">Ligase</keyword>
<dbReference type="FunFam" id="3.40.50.620:FF:000106">
    <property type="entry name" value="Glutamine-dependent NAD(+) synthetase"/>
    <property type="match status" value="1"/>
</dbReference>
<accession>A0A2N0VIC8</accession>
<feature type="active site" description="Proton acceptor; for glutaminase activity" evidence="7">
    <location>
        <position position="41"/>
    </location>
</feature>
<comment type="pathway">
    <text evidence="1 7 8">Cofactor biosynthesis; NAD(+) biosynthesis; NAD(+) from deamido-NAD(+) (L-Gln route): step 1/1.</text>
</comment>
<dbReference type="PANTHER" id="PTHR23090:SF9">
    <property type="entry name" value="GLUTAMINE-DEPENDENT NAD(+) SYNTHETASE"/>
    <property type="match status" value="1"/>
</dbReference>
<evidence type="ECO:0000259" key="10">
    <source>
        <dbReference type="PROSITE" id="PS50263"/>
    </source>
</evidence>
<reference evidence="11 12" key="1">
    <citation type="submission" date="2017-11" db="EMBL/GenBank/DDBJ databases">
        <title>Rhodohalobacter 15182 sp. nov., isolated from a salt lake.</title>
        <authorList>
            <person name="Han S."/>
        </authorList>
    </citation>
    <scope>NUCLEOTIDE SEQUENCE [LARGE SCALE GENOMIC DNA]</scope>
    <source>
        <strain evidence="11 12">15182</strain>
    </source>
</reference>
<dbReference type="GO" id="GO:0008795">
    <property type="term" value="F:NAD+ synthase activity"/>
    <property type="evidence" value="ECO:0007669"/>
    <property type="project" value="UniProtKB-UniRule"/>
</dbReference>
<dbReference type="Pfam" id="PF02540">
    <property type="entry name" value="NAD_synthase"/>
    <property type="match status" value="1"/>
</dbReference>
<dbReference type="Gene3D" id="3.60.110.10">
    <property type="entry name" value="Carbon-nitrogen hydrolase"/>
    <property type="match status" value="1"/>
</dbReference>
<feature type="binding site" evidence="7">
    <location>
        <position position="416"/>
    </location>
    <ligand>
        <name>deamido-NAD(+)</name>
        <dbReference type="ChEBI" id="CHEBI:58437"/>
        <note>ligand shared between two neighboring subunits</note>
    </ligand>
</feature>
<comment type="caution">
    <text evidence="11">The sequence shown here is derived from an EMBL/GenBank/DDBJ whole genome shotgun (WGS) entry which is preliminary data.</text>
</comment>
<protein>
    <recommendedName>
        <fullName evidence="7 8">Glutamine-dependent NAD(+) synthetase</fullName>
        <ecNumber evidence="7 8">6.3.5.1</ecNumber>
    </recommendedName>
    <alternativeName>
        <fullName evidence="7 8">NAD(+) synthase [glutamine-hydrolyzing]</fullName>
    </alternativeName>
</protein>
<feature type="domain" description="CN hydrolase" evidence="10">
    <location>
        <begin position="1"/>
        <end position="262"/>
    </location>
</feature>
<feature type="binding site" evidence="7">
    <location>
        <position position="185"/>
    </location>
    <ligand>
        <name>L-glutamine</name>
        <dbReference type="ChEBI" id="CHEBI:58359"/>
    </ligand>
</feature>
<keyword evidence="5 7" id="KW-0067">ATP-binding</keyword>
<dbReference type="InterPro" id="IPR014729">
    <property type="entry name" value="Rossmann-like_a/b/a_fold"/>
</dbReference>
<name>A0A2N0VIC8_9BACT</name>
<dbReference type="NCBIfam" id="TIGR00552">
    <property type="entry name" value="nadE"/>
    <property type="match status" value="1"/>
</dbReference>
<feature type="binding site" evidence="7">
    <location>
        <position position="191"/>
    </location>
    <ligand>
        <name>L-glutamine</name>
        <dbReference type="ChEBI" id="CHEBI:58359"/>
    </ligand>
</feature>
<feature type="active site" description="For glutaminase activity" evidence="7">
    <location>
        <position position="112"/>
    </location>
</feature>
<dbReference type="GO" id="GO:0004359">
    <property type="term" value="F:glutaminase activity"/>
    <property type="evidence" value="ECO:0007669"/>
    <property type="project" value="InterPro"/>
</dbReference>
<dbReference type="AlphaFoldDB" id="A0A2N0VIC8"/>
<evidence type="ECO:0000256" key="4">
    <source>
        <dbReference type="ARBA" id="ARBA00022741"/>
    </source>
</evidence>
<comment type="catalytic activity">
    <reaction evidence="7 8">
        <text>deamido-NAD(+) + L-glutamine + ATP + H2O = L-glutamate + AMP + diphosphate + NAD(+) + H(+)</text>
        <dbReference type="Rhea" id="RHEA:24384"/>
        <dbReference type="ChEBI" id="CHEBI:15377"/>
        <dbReference type="ChEBI" id="CHEBI:15378"/>
        <dbReference type="ChEBI" id="CHEBI:29985"/>
        <dbReference type="ChEBI" id="CHEBI:30616"/>
        <dbReference type="ChEBI" id="CHEBI:33019"/>
        <dbReference type="ChEBI" id="CHEBI:57540"/>
        <dbReference type="ChEBI" id="CHEBI:58359"/>
        <dbReference type="ChEBI" id="CHEBI:58437"/>
        <dbReference type="ChEBI" id="CHEBI:456215"/>
        <dbReference type="EC" id="6.3.5.1"/>
    </reaction>
</comment>
<sequence>MKIRIEQLNPTVGDLAGNKSLILNALQQAQKDGIELLILPEMTVTGYPVEDLLEEAAFRQKCYQTNREIVESTGKTALLFGSITQNDGEFGRKMYNSALLAQDQKVLDTVHKTLLPTYDIFDDLRYFEPNREFRCIDFKGLKLGVTICEDIWYNENEIQYHTYPVNPARELKNLGADVIINISASPYTNTKHQNRVKMLQNHARNLSLPLLYSNQVGAHTDVIFDGDSMAITKSGDVVARTEPFWPDSTDVVLNAEDGSVESINKNEKQPIYPGLKQERQLEAIKLGLRDYIRKTGVTDQVLFGLSGGIDSAVGCALAVEALSPDQVKAITLPAEFSSEGSVTDSQKLAENLGIELFEVPIRSIFEDYRSALKPVFEDNTFGVTEENLQSRIRGTILMAYANKTNSFLIATGNKSEYAVGYATLYGDMNGALSLIGDLYKTEVYEMAKWLNSSYYRSEVIPEAIINKAPSAELRPGQKDSDSLPDYAILDAILYQYLELQKGRSELIDEGFDEKVVDRILRLVDYNEFKRNQAVPILKLGSKSFGSGRRWPIVQKWTANRGNFENQ</sequence>
<evidence type="ECO:0000256" key="1">
    <source>
        <dbReference type="ARBA" id="ARBA00005188"/>
    </source>
</evidence>
<dbReference type="GO" id="GO:0005737">
    <property type="term" value="C:cytoplasm"/>
    <property type="evidence" value="ECO:0007669"/>
    <property type="project" value="InterPro"/>
</dbReference>
<comment type="similarity">
    <text evidence="2 7 8">In the C-terminal section; belongs to the NAD synthetase family.</text>
</comment>
<feature type="binding site" evidence="7">
    <location>
        <position position="411"/>
    </location>
    <ligand>
        <name>ATP</name>
        <dbReference type="ChEBI" id="CHEBI:30616"/>
    </ligand>
</feature>
<dbReference type="Gene3D" id="3.40.50.620">
    <property type="entry name" value="HUPs"/>
    <property type="match status" value="1"/>
</dbReference>
<dbReference type="InterPro" id="IPR036526">
    <property type="entry name" value="C-N_Hydrolase_sf"/>
</dbReference>
<dbReference type="CDD" id="cd07570">
    <property type="entry name" value="GAT_Gln-NAD-synth"/>
    <property type="match status" value="1"/>
</dbReference>
<evidence type="ECO:0000256" key="2">
    <source>
        <dbReference type="ARBA" id="ARBA00007145"/>
    </source>
</evidence>
<feature type="binding site" evidence="7">
    <location>
        <position position="529"/>
    </location>
    <ligand>
        <name>deamido-NAD(+)</name>
        <dbReference type="ChEBI" id="CHEBI:58437"/>
        <note>ligand shared between two neighboring subunits</note>
    </ligand>
</feature>
<evidence type="ECO:0000256" key="7">
    <source>
        <dbReference type="HAMAP-Rule" id="MF_02090"/>
    </source>
</evidence>
<dbReference type="PANTHER" id="PTHR23090">
    <property type="entry name" value="NH 3 /GLUTAMINE-DEPENDENT NAD + SYNTHETASE"/>
    <property type="match status" value="1"/>
</dbReference>
<evidence type="ECO:0000256" key="5">
    <source>
        <dbReference type="ARBA" id="ARBA00022840"/>
    </source>
</evidence>
<feature type="binding site" evidence="7">
    <location>
        <position position="118"/>
    </location>
    <ligand>
        <name>L-glutamine</name>
        <dbReference type="ChEBI" id="CHEBI:58359"/>
    </ligand>
</feature>
<dbReference type="PIRSF" id="PIRSF006630">
    <property type="entry name" value="NADS_GAT"/>
    <property type="match status" value="1"/>
</dbReference>
<dbReference type="Pfam" id="PF00795">
    <property type="entry name" value="CN_hydrolase"/>
    <property type="match status" value="1"/>
</dbReference>
<evidence type="ECO:0000256" key="8">
    <source>
        <dbReference type="PIRNR" id="PIRNR006630"/>
    </source>
</evidence>
<dbReference type="InterPro" id="IPR014445">
    <property type="entry name" value="Gln-dep_NAD_synthase"/>
</dbReference>
<keyword evidence="6 7" id="KW-0520">NAD</keyword>
<dbReference type="UniPathway" id="UPA00253">
    <property type="reaction ID" value="UER00334"/>
</dbReference>
<comment type="caution">
    <text evidence="7">Lacks conserved residue(s) required for the propagation of feature annotation.</text>
</comment>
<dbReference type="OrthoDB" id="9803818at2"/>
<dbReference type="RefSeq" id="WP_101071184.1">
    <property type="nucleotide sequence ID" value="NZ_PISP01000001.1"/>
</dbReference>
<evidence type="ECO:0000256" key="3">
    <source>
        <dbReference type="ARBA" id="ARBA00022598"/>
    </source>
</evidence>
<comment type="function">
    <text evidence="7">Catalyzes the ATP-dependent amidation of deamido-NAD to form NAD. Uses L-glutamine as a nitrogen source.</text>
</comment>
<feature type="binding site" evidence="7">
    <location>
        <position position="387"/>
    </location>
    <ligand>
        <name>deamido-NAD(+)</name>
        <dbReference type="ChEBI" id="CHEBI:58437"/>
        <note>ligand shared between two neighboring subunits</note>
    </ligand>
</feature>
<feature type="active site" description="Nucleophile; for glutaminase activity" evidence="7">
    <location>
        <position position="148"/>
    </location>
</feature>
<evidence type="ECO:0000313" key="11">
    <source>
        <dbReference type="EMBL" id="PKD43941.1"/>
    </source>
</evidence>
<dbReference type="GO" id="GO:0009435">
    <property type="term" value="P:NAD+ biosynthetic process"/>
    <property type="evidence" value="ECO:0007669"/>
    <property type="project" value="UniProtKB-UniRule"/>
</dbReference>
<proteinExistence type="inferred from homology"/>
<dbReference type="HAMAP" id="MF_02090">
    <property type="entry name" value="NadE_glutamine_dep"/>
    <property type="match status" value="1"/>
</dbReference>
<dbReference type="InterPro" id="IPR022310">
    <property type="entry name" value="NAD/GMP_synthase"/>
</dbReference>
<dbReference type="CDD" id="cd00553">
    <property type="entry name" value="NAD_synthase"/>
    <property type="match status" value="1"/>
</dbReference>
<dbReference type="PROSITE" id="PS50263">
    <property type="entry name" value="CN_HYDROLASE"/>
    <property type="match status" value="1"/>
</dbReference>
<evidence type="ECO:0000256" key="6">
    <source>
        <dbReference type="ARBA" id="ARBA00023027"/>
    </source>
</evidence>
<dbReference type="EC" id="6.3.5.1" evidence="7 8"/>
<feature type="binding site" evidence="7">
    <location>
        <begin position="304"/>
        <end position="311"/>
    </location>
    <ligand>
        <name>ATP</name>
        <dbReference type="ChEBI" id="CHEBI:30616"/>
    </ligand>
</feature>
<keyword evidence="12" id="KW-1185">Reference proteome</keyword>
<dbReference type="SUPFAM" id="SSF56317">
    <property type="entry name" value="Carbon-nitrogen hydrolase"/>
    <property type="match status" value="1"/>
</dbReference>
<dbReference type="InterPro" id="IPR003010">
    <property type="entry name" value="C-N_Hydrolase"/>
</dbReference>
<dbReference type="EMBL" id="PISP01000001">
    <property type="protein sequence ID" value="PKD43941.1"/>
    <property type="molecule type" value="Genomic_DNA"/>
</dbReference>
<dbReference type="GO" id="GO:0003952">
    <property type="term" value="F:NAD+ synthase (glutamine-hydrolyzing) activity"/>
    <property type="evidence" value="ECO:0007669"/>
    <property type="project" value="UniProtKB-UniRule"/>
</dbReference>
<dbReference type="Proteomes" id="UP000233398">
    <property type="component" value="Unassembled WGS sequence"/>
</dbReference>
<organism evidence="11 12">
    <name type="scientific">Rhodohalobacter barkolensis</name>
    <dbReference type="NCBI Taxonomy" id="2053187"/>
    <lineage>
        <taxon>Bacteria</taxon>
        <taxon>Pseudomonadati</taxon>
        <taxon>Balneolota</taxon>
        <taxon>Balneolia</taxon>
        <taxon>Balneolales</taxon>
        <taxon>Balneolaceae</taxon>
        <taxon>Rhodohalobacter</taxon>
    </lineage>
</organism>
<dbReference type="InterPro" id="IPR003694">
    <property type="entry name" value="NAD_synthase"/>
</dbReference>
<comment type="similarity">
    <text evidence="9">Belongs to the NAD synthetase family.</text>
</comment>
<dbReference type="NCBIfam" id="NF010588">
    <property type="entry name" value="PRK13981.1"/>
    <property type="match status" value="1"/>
</dbReference>
<dbReference type="SUPFAM" id="SSF52402">
    <property type="entry name" value="Adenine nucleotide alpha hydrolases-like"/>
    <property type="match status" value="1"/>
</dbReference>
<gene>
    <name evidence="7" type="primary">nadE</name>
    <name evidence="11" type="ORF">CWD77_00210</name>
</gene>
<dbReference type="GO" id="GO:0005524">
    <property type="term" value="F:ATP binding"/>
    <property type="evidence" value="ECO:0007669"/>
    <property type="project" value="UniProtKB-UniRule"/>
</dbReference>
<evidence type="ECO:0000256" key="9">
    <source>
        <dbReference type="RuleBase" id="RU003811"/>
    </source>
</evidence>
<evidence type="ECO:0000313" key="12">
    <source>
        <dbReference type="Proteomes" id="UP000233398"/>
    </source>
</evidence>